<protein>
    <recommendedName>
        <fullName evidence="7 16">D-alanine--D-alanine ligase</fullName>
        <ecNumber evidence="7 16">6.3.2.4</ecNumber>
    </recommendedName>
    <alternativeName>
        <fullName evidence="16">D-Ala-D-Ala ligase</fullName>
    </alternativeName>
    <alternativeName>
        <fullName evidence="16">D-alanylalanine synthetase</fullName>
    </alternativeName>
</protein>
<accession>A0ABW9YCB4</accession>
<dbReference type="EC" id="6.3.2.4" evidence="7 16"/>
<comment type="subcellular location">
    <subcellularLocation>
        <location evidence="4 16">Cytoplasm</location>
    </subcellularLocation>
</comment>
<comment type="pathway">
    <text evidence="5 16">Cell wall biogenesis; peptidoglycan biosynthesis.</text>
</comment>
<keyword evidence="10 17" id="KW-0547">Nucleotide-binding</keyword>
<sequence>MSSYPRGNIIVVKKVAVLYGGSSSERNVSLMSGQAVSQALKRKGYDVVDIDVDQSFDITSLPSMEIEKAFLALHGGDGEDGTLQAALQLLNIPYTGSDHRASAVGIDKAMTKKVWQASGITTPRFFGLQQSSYRPDSLTDYLQDYTFPLVVKPATQGCSIGINKAHNIEELHRFIDEAFMYESNILIEQYISGREFTVGILDQQVLPSVEITHSHSFFSHEAKFKASDTQYHCPAEVTPEQEEQMRSLALSAFKAINASGWGRVDIIADENGCFYAIEVNTAPGMTTRSVFPLATEQVGIDFDDTVEAILRCA</sequence>
<dbReference type="Pfam" id="PF01820">
    <property type="entry name" value="Dala_Dala_lig_N"/>
    <property type="match status" value="2"/>
</dbReference>
<comment type="cofactor">
    <cofactor evidence="2">
        <name>Mg(2+)</name>
        <dbReference type="ChEBI" id="CHEBI:18420"/>
    </cofactor>
</comment>
<dbReference type="Pfam" id="PF07478">
    <property type="entry name" value="Dala_Dala_lig_C"/>
    <property type="match status" value="1"/>
</dbReference>
<evidence type="ECO:0000256" key="5">
    <source>
        <dbReference type="ARBA" id="ARBA00004752"/>
    </source>
</evidence>
<dbReference type="PANTHER" id="PTHR23132:SF23">
    <property type="entry name" value="D-ALANINE--D-ALANINE LIGASE B"/>
    <property type="match status" value="1"/>
</dbReference>
<keyword evidence="20" id="KW-1185">Reference proteome</keyword>
<comment type="similarity">
    <text evidence="6 16">Belongs to the D-alanine--D-alanine ligase family.</text>
</comment>
<dbReference type="Gene3D" id="3.30.470.20">
    <property type="entry name" value="ATP-grasp fold, B domain"/>
    <property type="match status" value="1"/>
</dbReference>
<keyword evidence="9 16" id="KW-0436">Ligase</keyword>
<dbReference type="NCBIfam" id="TIGR01205">
    <property type="entry name" value="D_ala_D_alaTIGR"/>
    <property type="match status" value="1"/>
</dbReference>
<evidence type="ECO:0000256" key="6">
    <source>
        <dbReference type="ARBA" id="ARBA00010871"/>
    </source>
</evidence>
<dbReference type="NCBIfam" id="NF002378">
    <property type="entry name" value="PRK01372.1"/>
    <property type="match status" value="1"/>
</dbReference>
<feature type="domain" description="ATP-grasp" evidence="18">
    <location>
        <begin position="112"/>
        <end position="311"/>
    </location>
</feature>
<organism evidence="19 20">
    <name type="scientific">Photobacterium alginatilyticum</name>
    <dbReference type="NCBI Taxonomy" id="1775171"/>
    <lineage>
        <taxon>Bacteria</taxon>
        <taxon>Pseudomonadati</taxon>
        <taxon>Pseudomonadota</taxon>
        <taxon>Gammaproteobacteria</taxon>
        <taxon>Vibrionales</taxon>
        <taxon>Vibrionaceae</taxon>
        <taxon>Photobacterium</taxon>
    </lineage>
</organism>
<evidence type="ECO:0000256" key="10">
    <source>
        <dbReference type="ARBA" id="ARBA00022741"/>
    </source>
</evidence>
<keyword evidence="13 16" id="KW-0573">Peptidoglycan synthesis</keyword>
<dbReference type="InterPro" id="IPR005905">
    <property type="entry name" value="D_ala_D_ala"/>
</dbReference>
<keyword evidence="14 16" id="KW-0961">Cell wall biogenesis/degradation</keyword>
<evidence type="ECO:0000313" key="20">
    <source>
        <dbReference type="Proteomes" id="UP000738517"/>
    </source>
</evidence>
<dbReference type="InterPro" id="IPR011761">
    <property type="entry name" value="ATP-grasp"/>
</dbReference>
<evidence type="ECO:0000259" key="18">
    <source>
        <dbReference type="PROSITE" id="PS50975"/>
    </source>
</evidence>
<dbReference type="HAMAP" id="MF_00047">
    <property type="entry name" value="Dala_Dala_lig"/>
    <property type="match status" value="1"/>
</dbReference>
<dbReference type="SUPFAM" id="SSF52440">
    <property type="entry name" value="PreATP-grasp domain"/>
    <property type="match status" value="1"/>
</dbReference>
<dbReference type="PROSITE" id="PS00844">
    <property type="entry name" value="DALA_DALA_LIGASE_2"/>
    <property type="match status" value="1"/>
</dbReference>
<evidence type="ECO:0000256" key="1">
    <source>
        <dbReference type="ARBA" id="ARBA00001936"/>
    </source>
</evidence>
<dbReference type="PROSITE" id="PS50975">
    <property type="entry name" value="ATP_GRASP"/>
    <property type="match status" value="1"/>
</dbReference>
<name>A0ABW9YCB4_9GAMM</name>
<evidence type="ECO:0000256" key="16">
    <source>
        <dbReference type="HAMAP-Rule" id="MF_00047"/>
    </source>
</evidence>
<comment type="cofactor">
    <cofactor evidence="1">
        <name>Mn(2+)</name>
        <dbReference type="ChEBI" id="CHEBI:29035"/>
    </cofactor>
</comment>
<keyword evidence="12 16" id="KW-0133">Cell shape</keyword>
<evidence type="ECO:0000256" key="11">
    <source>
        <dbReference type="ARBA" id="ARBA00022840"/>
    </source>
</evidence>
<dbReference type="Proteomes" id="UP000738517">
    <property type="component" value="Unassembled WGS sequence"/>
</dbReference>
<gene>
    <name evidence="16" type="primary">ddl</name>
    <name evidence="19" type="ORF">EIZ48_02295</name>
</gene>
<dbReference type="EMBL" id="RSEJ01000002">
    <property type="protein sequence ID" value="NBI51404.1"/>
    <property type="molecule type" value="Genomic_DNA"/>
</dbReference>
<evidence type="ECO:0000256" key="7">
    <source>
        <dbReference type="ARBA" id="ARBA00012216"/>
    </source>
</evidence>
<dbReference type="InterPro" id="IPR011127">
    <property type="entry name" value="Dala_Dala_lig_N"/>
</dbReference>
<comment type="caution">
    <text evidence="19">The sequence shown here is derived from an EMBL/GenBank/DDBJ whole genome shotgun (WGS) entry which is preliminary data.</text>
</comment>
<dbReference type="PIRSF" id="PIRSF039102">
    <property type="entry name" value="Ddl/VanB"/>
    <property type="match status" value="1"/>
</dbReference>
<dbReference type="Gene3D" id="3.30.1490.20">
    <property type="entry name" value="ATP-grasp fold, A domain"/>
    <property type="match status" value="1"/>
</dbReference>
<dbReference type="PROSITE" id="PS00843">
    <property type="entry name" value="DALA_DALA_LIGASE_1"/>
    <property type="match status" value="1"/>
</dbReference>
<evidence type="ECO:0000256" key="14">
    <source>
        <dbReference type="ARBA" id="ARBA00023316"/>
    </source>
</evidence>
<proteinExistence type="inferred from homology"/>
<evidence type="ECO:0000256" key="2">
    <source>
        <dbReference type="ARBA" id="ARBA00001946"/>
    </source>
</evidence>
<comment type="catalytic activity">
    <reaction evidence="15 16">
        <text>2 D-alanine + ATP = D-alanyl-D-alanine + ADP + phosphate + H(+)</text>
        <dbReference type="Rhea" id="RHEA:11224"/>
        <dbReference type="ChEBI" id="CHEBI:15378"/>
        <dbReference type="ChEBI" id="CHEBI:30616"/>
        <dbReference type="ChEBI" id="CHEBI:43474"/>
        <dbReference type="ChEBI" id="CHEBI:57416"/>
        <dbReference type="ChEBI" id="CHEBI:57822"/>
        <dbReference type="ChEBI" id="CHEBI:456216"/>
        <dbReference type="EC" id="6.3.2.4"/>
    </reaction>
</comment>
<evidence type="ECO:0000256" key="13">
    <source>
        <dbReference type="ARBA" id="ARBA00022984"/>
    </source>
</evidence>
<evidence type="ECO:0000256" key="4">
    <source>
        <dbReference type="ARBA" id="ARBA00004496"/>
    </source>
</evidence>
<dbReference type="InterPro" id="IPR000291">
    <property type="entry name" value="D-Ala_lig_Van_CS"/>
</dbReference>
<keyword evidence="8 16" id="KW-0963">Cytoplasm</keyword>
<evidence type="ECO:0000256" key="12">
    <source>
        <dbReference type="ARBA" id="ARBA00022960"/>
    </source>
</evidence>
<dbReference type="Gene3D" id="3.40.50.20">
    <property type="match status" value="1"/>
</dbReference>
<evidence type="ECO:0000256" key="8">
    <source>
        <dbReference type="ARBA" id="ARBA00022490"/>
    </source>
</evidence>
<evidence type="ECO:0000256" key="9">
    <source>
        <dbReference type="ARBA" id="ARBA00022598"/>
    </source>
</evidence>
<keyword evidence="11 17" id="KW-0067">ATP-binding</keyword>
<evidence type="ECO:0000256" key="3">
    <source>
        <dbReference type="ARBA" id="ARBA00003921"/>
    </source>
</evidence>
<dbReference type="GO" id="GO:0016874">
    <property type="term" value="F:ligase activity"/>
    <property type="evidence" value="ECO:0007669"/>
    <property type="project" value="UniProtKB-KW"/>
</dbReference>
<reference evidence="19 20" key="1">
    <citation type="journal article" date="2017" name="Int. J. Syst. Evol. Microbiol.">
        <title>Photobacterium alginatilyticum sp. nov., a marine bacterium isolated from bottom seawater.</title>
        <authorList>
            <person name="Wang X."/>
            <person name="Wang Y."/>
            <person name="Yang X."/>
            <person name="Sun H."/>
            <person name="Li B."/>
            <person name="Zhang X.H."/>
        </authorList>
    </citation>
    <scope>NUCLEOTIDE SEQUENCE [LARGE SCALE GENOMIC DNA]</scope>
    <source>
        <strain evidence="19 20">P03D4</strain>
    </source>
</reference>
<evidence type="ECO:0000256" key="17">
    <source>
        <dbReference type="PROSITE-ProRule" id="PRU00409"/>
    </source>
</evidence>
<dbReference type="InterPro" id="IPR011095">
    <property type="entry name" value="Dala_Dala_lig_C"/>
</dbReference>
<evidence type="ECO:0000313" key="19">
    <source>
        <dbReference type="EMBL" id="NBI51404.1"/>
    </source>
</evidence>
<dbReference type="SUPFAM" id="SSF56059">
    <property type="entry name" value="Glutathione synthetase ATP-binding domain-like"/>
    <property type="match status" value="1"/>
</dbReference>
<evidence type="ECO:0000256" key="15">
    <source>
        <dbReference type="ARBA" id="ARBA00047614"/>
    </source>
</evidence>
<comment type="function">
    <text evidence="3 16">Cell wall formation.</text>
</comment>
<dbReference type="InterPro" id="IPR013815">
    <property type="entry name" value="ATP_grasp_subdomain_1"/>
</dbReference>
<dbReference type="PANTHER" id="PTHR23132">
    <property type="entry name" value="D-ALANINE--D-ALANINE LIGASE"/>
    <property type="match status" value="1"/>
</dbReference>
<dbReference type="InterPro" id="IPR016185">
    <property type="entry name" value="PreATP-grasp_dom_sf"/>
</dbReference>